<dbReference type="Gene3D" id="3.40.50.300">
    <property type="entry name" value="P-loop containing nucleotide triphosphate hydrolases"/>
    <property type="match status" value="1"/>
</dbReference>
<organism evidence="4">
    <name type="scientific">Compsopogon caeruleus</name>
    <dbReference type="NCBI Taxonomy" id="31354"/>
    <lineage>
        <taxon>Eukaryota</taxon>
        <taxon>Rhodophyta</taxon>
        <taxon>Compsopogonophyceae</taxon>
        <taxon>Compsopogonales</taxon>
        <taxon>Compsopogonaceae</taxon>
        <taxon>Compsopogon</taxon>
    </lineage>
</organism>
<dbReference type="GO" id="GO:0005524">
    <property type="term" value="F:ATP binding"/>
    <property type="evidence" value="ECO:0007669"/>
    <property type="project" value="UniProtKB-KW"/>
</dbReference>
<dbReference type="GO" id="GO:0016887">
    <property type="term" value="F:ATP hydrolysis activity"/>
    <property type="evidence" value="ECO:0007669"/>
    <property type="project" value="InterPro"/>
</dbReference>
<keyword evidence="1" id="KW-0547">Nucleotide-binding</keyword>
<accession>A0A1Z1XBF2</accession>
<sequence>MIKFKIRRNSWLKMIDKKILDVKNLHVSLDDIPILCGINLTINLGEIHVIMGPNGSGKSTFSKVIAGHPSYRVTQGSILFNSHSLLSIEADERARKGIFLGFQYPVEIPGVTNIDFLRLAYNSIQYANNKKEMNPLEFFQLVTEKTGLINMDTAFLSRNVNEGFSGGEKKKNEILQMSLLEPKLAILDETDVLIYKVR</sequence>
<dbReference type="Pfam" id="PF00005">
    <property type="entry name" value="ABC_tran"/>
    <property type="match status" value="1"/>
</dbReference>
<geneLocation type="chloroplast" evidence="4"/>
<evidence type="ECO:0000313" key="4">
    <source>
        <dbReference type="EMBL" id="ARX96127.1"/>
    </source>
</evidence>
<dbReference type="GeneID" id="33366850"/>
<keyword evidence="2" id="KW-0067">ATP-binding</keyword>
<dbReference type="EMBL" id="KY083067">
    <property type="protein sequence ID" value="ARX96127.1"/>
    <property type="molecule type" value="Genomic_DNA"/>
</dbReference>
<evidence type="ECO:0000259" key="3">
    <source>
        <dbReference type="Pfam" id="PF00005"/>
    </source>
</evidence>
<keyword evidence="4" id="KW-0150">Chloroplast</keyword>
<evidence type="ECO:0000256" key="2">
    <source>
        <dbReference type="ARBA" id="ARBA00022840"/>
    </source>
</evidence>
<dbReference type="NCBIfam" id="TIGR01978">
    <property type="entry name" value="sufC"/>
    <property type="match status" value="1"/>
</dbReference>
<evidence type="ECO:0000256" key="1">
    <source>
        <dbReference type="ARBA" id="ARBA00022741"/>
    </source>
</evidence>
<dbReference type="InterPro" id="IPR003439">
    <property type="entry name" value="ABC_transporter-like_ATP-bd"/>
</dbReference>
<dbReference type="PANTHER" id="PTHR43204:SF1">
    <property type="entry name" value="ABC TRANSPORTER I FAMILY MEMBER 6, CHLOROPLASTIC"/>
    <property type="match status" value="1"/>
</dbReference>
<dbReference type="RefSeq" id="YP_009402778.1">
    <property type="nucleotide sequence ID" value="NC_035350.1"/>
</dbReference>
<proteinExistence type="predicted"/>
<gene>
    <name evidence="4" type="primary">sufC</name>
</gene>
<keyword evidence="4" id="KW-0934">Plastid</keyword>
<dbReference type="InterPro" id="IPR010230">
    <property type="entry name" value="FeS-cluster_ATPase_SufC"/>
</dbReference>
<dbReference type="AlphaFoldDB" id="A0A1Z1XBF2"/>
<feature type="domain" description="ABC transporter" evidence="3">
    <location>
        <begin position="37"/>
        <end position="190"/>
    </location>
</feature>
<dbReference type="SUPFAM" id="SSF52540">
    <property type="entry name" value="P-loop containing nucleoside triphosphate hydrolases"/>
    <property type="match status" value="1"/>
</dbReference>
<dbReference type="InterPro" id="IPR027417">
    <property type="entry name" value="P-loop_NTPase"/>
</dbReference>
<name>A0A1Z1XBF2_9RHOD</name>
<dbReference type="PANTHER" id="PTHR43204">
    <property type="entry name" value="ABC TRANSPORTER I FAMILY MEMBER 6, CHLOROPLASTIC"/>
    <property type="match status" value="1"/>
</dbReference>
<reference evidence="4" key="1">
    <citation type="submission" date="2016-11" db="EMBL/GenBank/DDBJ databases">
        <title>Chloroplast genome of compsopogon caeruleus.</title>
        <authorList>
            <person name="Nan F."/>
        </authorList>
    </citation>
    <scope>NUCLEOTIDE SEQUENCE</scope>
</reference>
<protein>
    <submittedName>
        <fullName evidence="4">Sulfate ABC transporter protein</fullName>
    </submittedName>
</protein>